<dbReference type="InParanoid" id="A0A6L2PJU3"/>
<dbReference type="AlphaFoldDB" id="A0A6L2PJU3"/>
<keyword evidence="2" id="KW-1185">Reference proteome</keyword>
<dbReference type="Proteomes" id="UP000502823">
    <property type="component" value="Unassembled WGS sequence"/>
</dbReference>
<comment type="caution">
    <text evidence="1">The sequence shown here is derived from an EMBL/GenBank/DDBJ whole genome shotgun (WGS) entry which is preliminary data.</text>
</comment>
<proteinExistence type="predicted"/>
<accession>A0A6L2PJU3</accession>
<gene>
    <name evidence="1" type="ORF">Cfor_07809</name>
</gene>
<evidence type="ECO:0000313" key="1">
    <source>
        <dbReference type="EMBL" id="GFG31462.1"/>
    </source>
</evidence>
<name>A0A6L2PJU3_COPFO</name>
<evidence type="ECO:0008006" key="3">
    <source>
        <dbReference type="Google" id="ProtNLM"/>
    </source>
</evidence>
<organism evidence="1 2">
    <name type="scientific">Coptotermes formosanus</name>
    <name type="common">Formosan subterranean termite</name>
    <dbReference type="NCBI Taxonomy" id="36987"/>
    <lineage>
        <taxon>Eukaryota</taxon>
        <taxon>Metazoa</taxon>
        <taxon>Ecdysozoa</taxon>
        <taxon>Arthropoda</taxon>
        <taxon>Hexapoda</taxon>
        <taxon>Insecta</taxon>
        <taxon>Pterygota</taxon>
        <taxon>Neoptera</taxon>
        <taxon>Polyneoptera</taxon>
        <taxon>Dictyoptera</taxon>
        <taxon>Blattodea</taxon>
        <taxon>Blattoidea</taxon>
        <taxon>Termitoidae</taxon>
        <taxon>Rhinotermitidae</taxon>
        <taxon>Coptotermes</taxon>
    </lineage>
</organism>
<protein>
    <recommendedName>
        <fullName evidence="3">Transposase Helix-turn-helix domain-containing protein</fullName>
    </recommendedName>
</protein>
<evidence type="ECO:0000313" key="2">
    <source>
        <dbReference type="Proteomes" id="UP000502823"/>
    </source>
</evidence>
<reference evidence="2" key="1">
    <citation type="submission" date="2020-01" db="EMBL/GenBank/DDBJ databases">
        <title>Draft genome sequence of the Termite Coptotermes fromosanus.</title>
        <authorList>
            <person name="Itakura S."/>
            <person name="Yosikawa Y."/>
            <person name="Umezawa K."/>
        </authorList>
    </citation>
    <scope>NUCLEOTIDE SEQUENCE [LARGE SCALE GENOMIC DNA]</scope>
</reference>
<sequence>MWCEGELLAAAAAAYIILSKKKKQRRRRRIIDGRIQDFVRISSTDLECLQIRVEPLIQKADTTYRAAVSTSERLPFTLRFLARGDSFTSLMCLFRISKQAISKIVPEVRGAVVSVLQDQVQGLPTVLPYPFVGRDRSAPAHKPYHATRHCAYIYVRNVSWVRV</sequence>
<dbReference type="OrthoDB" id="2668416at2759"/>
<dbReference type="EMBL" id="BLKM01000308">
    <property type="protein sequence ID" value="GFG31462.1"/>
    <property type="molecule type" value="Genomic_DNA"/>
</dbReference>